<name>A0ABR8Y2V8_9BACL</name>
<evidence type="ECO:0000256" key="1">
    <source>
        <dbReference type="SAM" id="Coils"/>
    </source>
</evidence>
<keyword evidence="4" id="KW-1185">Reference proteome</keyword>
<comment type="caution">
    <text evidence="3">The sequence shown here is derived from an EMBL/GenBank/DDBJ whole genome shotgun (WGS) entry which is preliminary data.</text>
</comment>
<feature type="transmembrane region" description="Helical" evidence="2">
    <location>
        <begin position="247"/>
        <end position="267"/>
    </location>
</feature>
<dbReference type="RefSeq" id="WP_191701613.1">
    <property type="nucleotide sequence ID" value="NZ_JACSPZ010000012.1"/>
</dbReference>
<keyword evidence="2" id="KW-0812">Transmembrane</keyword>
<protein>
    <submittedName>
        <fullName evidence="3">Uncharacterized protein</fullName>
    </submittedName>
</protein>
<evidence type="ECO:0000313" key="4">
    <source>
        <dbReference type="Proteomes" id="UP000619101"/>
    </source>
</evidence>
<evidence type="ECO:0000313" key="3">
    <source>
        <dbReference type="EMBL" id="MBD8038551.1"/>
    </source>
</evidence>
<keyword evidence="2" id="KW-0472">Membrane</keyword>
<dbReference type="EMBL" id="JACSPZ010000012">
    <property type="protein sequence ID" value="MBD8038551.1"/>
    <property type="molecule type" value="Genomic_DNA"/>
</dbReference>
<reference evidence="3 4" key="1">
    <citation type="submission" date="2020-08" db="EMBL/GenBank/DDBJ databases">
        <title>A Genomic Blueprint of the Chicken Gut Microbiome.</title>
        <authorList>
            <person name="Gilroy R."/>
            <person name="Ravi A."/>
            <person name="Getino M."/>
            <person name="Pursley I."/>
            <person name="Horton D.L."/>
            <person name="Alikhan N.-F."/>
            <person name="Baker D."/>
            <person name="Gharbi K."/>
            <person name="Hall N."/>
            <person name="Watson M."/>
            <person name="Adriaenssens E.M."/>
            <person name="Foster-Nyarko E."/>
            <person name="Jarju S."/>
            <person name="Secka A."/>
            <person name="Antonio M."/>
            <person name="Oren A."/>
            <person name="Chaudhuri R."/>
            <person name="La Ragione R.M."/>
            <person name="Hildebrand F."/>
            <person name="Pallen M.J."/>
        </authorList>
    </citation>
    <scope>NUCLEOTIDE SEQUENCE [LARGE SCALE GENOMIC DNA]</scope>
    <source>
        <strain evidence="3 4">A46</strain>
    </source>
</reference>
<gene>
    <name evidence="3" type="ORF">H9635_17540</name>
</gene>
<proteinExistence type="predicted"/>
<sequence length="513" mass="58821">MDGKRLAQGLLNATGDDLRLVYALVMETKLYDLLLAKAKDVMTKDLNHFEQNLQEEIKRLHQYPDEQLQLQLFLYMLEQLEIKGAHYNLLTEIEYACTQIVEKAHALQLKQDKQYKQFAEKRDEQPSVSLVLYQMQKIFESFDQGRADLDDETTENLIQQIEAYIQSLPLEKQRQIKEKLNIDELTNSTIQQLIATQGTAVLMAIIVEVAGFAAFTTLTSTIAATAGLLGVTLPFGAYMFATSALSILTGPVGLALIAVGGGALINYQNKKVRKAFIPIGIVQLLLPAVIEEKQPVQVERFIQEWQKLYDKQQKILQEIATYEMTQQQQQAKKDVFKEQMRLQTDQHAKKQAMLTNKLAAIEKCSDLIAVHEKSPAYIQLTGEMANILQTMNKKRNEIEANRKQAGLWNTVKNTFANQSITSQLKELNEKYRLKEQLRIEEVVKMKPQQLKAQCITAEEYQFELDQLQKEIQITRTSIQQTKDAISTTERQIQQLKGECKKHQKKWYGLEHIV</sequence>
<accession>A0ABR8Y2V8</accession>
<keyword evidence="1" id="KW-0175">Coiled coil</keyword>
<feature type="coiled-coil region" evidence="1">
    <location>
        <begin position="384"/>
        <end position="505"/>
    </location>
</feature>
<feature type="transmembrane region" description="Helical" evidence="2">
    <location>
        <begin position="222"/>
        <end position="241"/>
    </location>
</feature>
<organism evidence="3 4">
    <name type="scientific">Solibacillus faecavium</name>
    <dbReference type="NCBI Taxonomy" id="2762221"/>
    <lineage>
        <taxon>Bacteria</taxon>
        <taxon>Bacillati</taxon>
        <taxon>Bacillota</taxon>
        <taxon>Bacilli</taxon>
        <taxon>Bacillales</taxon>
        <taxon>Caryophanaceae</taxon>
        <taxon>Solibacillus</taxon>
    </lineage>
</organism>
<dbReference type="Proteomes" id="UP000619101">
    <property type="component" value="Unassembled WGS sequence"/>
</dbReference>
<feature type="transmembrane region" description="Helical" evidence="2">
    <location>
        <begin position="194"/>
        <end position="215"/>
    </location>
</feature>
<keyword evidence="2" id="KW-1133">Transmembrane helix</keyword>
<evidence type="ECO:0000256" key="2">
    <source>
        <dbReference type="SAM" id="Phobius"/>
    </source>
</evidence>